<reference evidence="2" key="1">
    <citation type="submission" date="2023-03" db="EMBL/GenBank/DDBJ databases">
        <title>Massive genome expansion in bonnet fungi (Mycena s.s.) driven by repeated elements and novel gene families across ecological guilds.</title>
        <authorList>
            <consortium name="Lawrence Berkeley National Laboratory"/>
            <person name="Harder C.B."/>
            <person name="Miyauchi S."/>
            <person name="Viragh M."/>
            <person name="Kuo A."/>
            <person name="Thoen E."/>
            <person name="Andreopoulos B."/>
            <person name="Lu D."/>
            <person name="Skrede I."/>
            <person name="Drula E."/>
            <person name="Henrissat B."/>
            <person name="Morin E."/>
            <person name="Kohler A."/>
            <person name="Barry K."/>
            <person name="LaButti K."/>
            <person name="Morin E."/>
            <person name="Salamov A."/>
            <person name="Lipzen A."/>
            <person name="Mereny Z."/>
            <person name="Hegedus B."/>
            <person name="Baldrian P."/>
            <person name="Stursova M."/>
            <person name="Weitz H."/>
            <person name="Taylor A."/>
            <person name="Grigoriev I.V."/>
            <person name="Nagy L.G."/>
            <person name="Martin F."/>
            <person name="Kauserud H."/>
        </authorList>
    </citation>
    <scope>NUCLEOTIDE SEQUENCE</scope>
    <source>
        <strain evidence="2">CBHHK200</strain>
    </source>
</reference>
<comment type="caution">
    <text evidence="2">The sequence shown here is derived from an EMBL/GenBank/DDBJ whole genome shotgun (WGS) entry which is preliminary data.</text>
</comment>
<feature type="region of interest" description="Disordered" evidence="1">
    <location>
        <begin position="1"/>
        <end position="133"/>
    </location>
</feature>
<dbReference type="AlphaFoldDB" id="A0AAD6SDE8"/>
<name>A0AAD6SDE8_9AGAR</name>
<gene>
    <name evidence="2" type="ORF">C8F04DRAFT_1269177</name>
</gene>
<accession>A0AAD6SDE8</accession>
<proteinExistence type="predicted"/>
<keyword evidence="3" id="KW-1185">Reference proteome</keyword>
<dbReference type="PRINTS" id="PR01217">
    <property type="entry name" value="PRICHEXTENSN"/>
</dbReference>
<feature type="region of interest" description="Disordered" evidence="1">
    <location>
        <begin position="146"/>
        <end position="192"/>
    </location>
</feature>
<evidence type="ECO:0000313" key="3">
    <source>
        <dbReference type="Proteomes" id="UP001218188"/>
    </source>
</evidence>
<evidence type="ECO:0000256" key="1">
    <source>
        <dbReference type="SAM" id="MobiDB-lite"/>
    </source>
</evidence>
<dbReference type="EMBL" id="JARJCM010000153">
    <property type="protein sequence ID" value="KAJ7025440.1"/>
    <property type="molecule type" value="Genomic_DNA"/>
</dbReference>
<dbReference type="Proteomes" id="UP001218188">
    <property type="component" value="Unassembled WGS sequence"/>
</dbReference>
<evidence type="ECO:0000313" key="2">
    <source>
        <dbReference type="EMBL" id="KAJ7025440.1"/>
    </source>
</evidence>
<protein>
    <submittedName>
        <fullName evidence="2">Uncharacterized protein</fullName>
    </submittedName>
</protein>
<sequence>MIITCGLTPHAADEGAQMTDVETQSGIDATPPPPPRSTTPPPPPPPPPRTSTTPPPPPPPPPPRSRTPPPPPPPPPRTSTTPPPPPPPPRSTPPALPPRLSPPPPPPQSTPPPLPNLQCGVPPQGGERGSGLAPISASTAAILRVNGGGAAGSSSSPSGDEGGPMPGAEGSEGAHNEELERARWDETTPPVPKDAPQWFMDLYSQITRVQVGGGVFNSLLVSYAELEQCYKWKKGGNSSLGKKDDRPTPLTQWIGVGRGLRGGKMGTDGPDIASVALAVGKARRFLHTSYLPTASEMWAKLRLPGPNGMLGVVATLYWWGKKVKEGGWEREDLECWVEAVTDAKWMVNGLLAAEKVLGVE</sequence>
<organism evidence="2 3">
    <name type="scientific">Mycena alexandri</name>
    <dbReference type="NCBI Taxonomy" id="1745969"/>
    <lineage>
        <taxon>Eukaryota</taxon>
        <taxon>Fungi</taxon>
        <taxon>Dikarya</taxon>
        <taxon>Basidiomycota</taxon>
        <taxon>Agaricomycotina</taxon>
        <taxon>Agaricomycetes</taxon>
        <taxon>Agaricomycetidae</taxon>
        <taxon>Agaricales</taxon>
        <taxon>Marasmiineae</taxon>
        <taxon>Mycenaceae</taxon>
        <taxon>Mycena</taxon>
    </lineage>
</organism>
<feature type="compositionally biased region" description="Basic and acidic residues" evidence="1">
    <location>
        <begin position="172"/>
        <end position="186"/>
    </location>
</feature>
<feature type="compositionally biased region" description="Pro residues" evidence="1">
    <location>
        <begin position="30"/>
        <end position="115"/>
    </location>
</feature>